<sequence>MSAQTDGLPSALSRVAFFEQKAREIATDKTSGGGIRPRAATTSQASQPQQQPQTTDKQQATAATSATASTSPASRPRFSTVVASNRTSFSTAVATATPSNTSSAASTSAGNAASSSSSSSATSAAMPSSASSASSSSSGSTSAATTTADTSSKPNAMSIQDRLAAFGGARVVAARGSLAANSSKPAARHSFSTVVTQARNPASPKTAPTSTAASTAASSRPSFATSAPAPKPTPASQPSGATSNNSSNSGSSSNNTTTSNATAAATTTKTTTSTPAGSSRVRASFSTVPRATATTTTTTTTPTSAAAAKFASKPAVSADVAHLLPKNAGMYVSAKPSGGSTSPSQRRGTAPARTLKKAIGGGSNRCSVCDKPVYAMEKVQADGVTVHKACFRCAECNCKVSPGSYASLEGVIYCKPHFKQLFQLRGRYTFNEEAAPDVNV</sequence>
<dbReference type="EMBL" id="GL832984">
    <property type="protein sequence ID" value="EGD79258.1"/>
    <property type="molecule type" value="Genomic_DNA"/>
</dbReference>
<dbReference type="OMA" id="NQCIGSA"/>
<dbReference type="SUPFAM" id="SSF57716">
    <property type="entry name" value="Glucocorticoid receptor-like (DNA-binding domain)"/>
    <property type="match status" value="2"/>
</dbReference>
<keyword evidence="2 4" id="KW-0862">Zinc</keyword>
<evidence type="ECO:0000256" key="4">
    <source>
        <dbReference type="PROSITE-ProRule" id="PRU00125"/>
    </source>
</evidence>
<dbReference type="eggNOG" id="KOG1700">
    <property type="taxonomic scope" value="Eukaryota"/>
</dbReference>
<keyword evidence="3 4" id="KW-0440">LIM domain</keyword>
<gene>
    <name evidence="7" type="ORF">PTSG_09982</name>
</gene>
<name>F2UNQ3_SALR5</name>
<dbReference type="KEGG" id="sre:PTSG_09982"/>
<feature type="compositionally biased region" description="Low complexity" evidence="5">
    <location>
        <begin position="201"/>
        <end position="228"/>
    </location>
</feature>
<dbReference type="InParanoid" id="F2UNQ3"/>
<feature type="region of interest" description="Disordered" evidence="5">
    <location>
        <begin position="178"/>
        <end position="305"/>
    </location>
</feature>
<dbReference type="RefSeq" id="XP_004989343.1">
    <property type="nucleotide sequence ID" value="XM_004989286.1"/>
</dbReference>
<dbReference type="PROSITE" id="PS50023">
    <property type="entry name" value="LIM_DOMAIN_2"/>
    <property type="match status" value="1"/>
</dbReference>
<dbReference type="FunFam" id="2.10.110.10:FF:000002">
    <property type="entry name" value="LIM domain and actin-binding 1"/>
    <property type="match status" value="1"/>
</dbReference>
<feature type="domain" description="LIM zinc-binding" evidence="6">
    <location>
        <begin position="364"/>
        <end position="424"/>
    </location>
</feature>
<accession>F2UNQ3</accession>
<keyword evidence="8" id="KW-1185">Reference proteome</keyword>
<evidence type="ECO:0000256" key="1">
    <source>
        <dbReference type="ARBA" id="ARBA00022723"/>
    </source>
</evidence>
<feature type="compositionally biased region" description="Low complexity" evidence="5">
    <location>
        <begin position="39"/>
        <end position="74"/>
    </location>
</feature>
<dbReference type="AlphaFoldDB" id="F2UNQ3"/>
<dbReference type="PANTHER" id="PTHR24206">
    <property type="entry name" value="OS06G0237300 PROTEIN"/>
    <property type="match status" value="1"/>
</dbReference>
<evidence type="ECO:0000313" key="8">
    <source>
        <dbReference type="Proteomes" id="UP000007799"/>
    </source>
</evidence>
<dbReference type="InterPro" id="IPR001781">
    <property type="entry name" value="Znf_LIM"/>
</dbReference>
<dbReference type="CDD" id="cd09358">
    <property type="entry name" value="LIM_Mical_like"/>
    <property type="match status" value="1"/>
</dbReference>
<dbReference type="Pfam" id="PF00412">
    <property type="entry name" value="LIM"/>
    <property type="match status" value="1"/>
</dbReference>
<keyword evidence="1 4" id="KW-0479">Metal-binding</keyword>
<feature type="compositionally biased region" description="Low complexity" evidence="5">
    <location>
        <begin position="90"/>
        <end position="152"/>
    </location>
</feature>
<evidence type="ECO:0000259" key="6">
    <source>
        <dbReference type="PROSITE" id="PS50023"/>
    </source>
</evidence>
<feature type="compositionally biased region" description="Polar residues" evidence="5">
    <location>
        <begin position="190"/>
        <end position="200"/>
    </location>
</feature>
<feature type="compositionally biased region" description="Low complexity" evidence="5">
    <location>
        <begin position="236"/>
        <end position="305"/>
    </location>
</feature>
<evidence type="ECO:0000256" key="3">
    <source>
        <dbReference type="ARBA" id="ARBA00023038"/>
    </source>
</evidence>
<dbReference type="Proteomes" id="UP000007799">
    <property type="component" value="Unassembled WGS sequence"/>
</dbReference>
<dbReference type="OrthoDB" id="6129702at2759"/>
<dbReference type="GeneID" id="16069887"/>
<reference evidence="7" key="1">
    <citation type="submission" date="2009-08" db="EMBL/GenBank/DDBJ databases">
        <title>Annotation of Salpingoeca rosetta.</title>
        <authorList>
            <consortium name="The Broad Institute Genome Sequencing Platform"/>
            <person name="Russ C."/>
            <person name="Cuomo C."/>
            <person name="Burger G."/>
            <person name="Gray M.W."/>
            <person name="Holland P.W.H."/>
            <person name="King N."/>
            <person name="Lang F.B.F."/>
            <person name="Roger A.J."/>
            <person name="Ruiz-Trillo I."/>
            <person name="Young S.K."/>
            <person name="Zeng Q."/>
            <person name="Gargeya S."/>
            <person name="Alvarado L."/>
            <person name="Berlin A."/>
            <person name="Chapman S.B."/>
            <person name="Chen Z."/>
            <person name="Freedman E."/>
            <person name="Gellesch M."/>
            <person name="Goldberg J."/>
            <person name="Griggs A."/>
            <person name="Gujja S."/>
            <person name="Heilman E."/>
            <person name="Heiman D."/>
            <person name="Howarth C."/>
            <person name="Mehta T."/>
            <person name="Neiman D."/>
            <person name="Pearson M."/>
            <person name="Roberts A."/>
            <person name="Saif S."/>
            <person name="Shea T."/>
            <person name="Shenoy N."/>
            <person name="Sisk P."/>
            <person name="Stolte C."/>
            <person name="Sykes S."/>
            <person name="White J."/>
            <person name="Yandava C."/>
            <person name="Haas B."/>
            <person name="Nusbaum C."/>
            <person name="Birren B."/>
        </authorList>
    </citation>
    <scope>NUCLEOTIDE SEQUENCE [LARGE SCALE GENOMIC DNA]</scope>
    <source>
        <strain evidence="7">ATCC 50818</strain>
    </source>
</reference>
<feature type="region of interest" description="Disordered" evidence="5">
    <location>
        <begin position="24"/>
        <end position="156"/>
    </location>
</feature>
<dbReference type="Gene3D" id="2.10.110.10">
    <property type="entry name" value="Cysteine Rich Protein"/>
    <property type="match status" value="1"/>
</dbReference>
<evidence type="ECO:0000256" key="2">
    <source>
        <dbReference type="ARBA" id="ARBA00022833"/>
    </source>
</evidence>
<proteinExistence type="predicted"/>
<evidence type="ECO:0000313" key="7">
    <source>
        <dbReference type="EMBL" id="EGD79258.1"/>
    </source>
</evidence>
<organism evidence="8">
    <name type="scientific">Salpingoeca rosetta (strain ATCC 50818 / BSB-021)</name>
    <dbReference type="NCBI Taxonomy" id="946362"/>
    <lineage>
        <taxon>Eukaryota</taxon>
        <taxon>Choanoflagellata</taxon>
        <taxon>Craspedida</taxon>
        <taxon>Salpingoecidae</taxon>
        <taxon>Salpingoeca</taxon>
    </lineage>
</organism>
<dbReference type="SMART" id="SM00132">
    <property type="entry name" value="LIM"/>
    <property type="match status" value="1"/>
</dbReference>
<protein>
    <submittedName>
        <fullName evidence="7">LIM domain-containing protein</fullName>
    </submittedName>
</protein>
<dbReference type="GO" id="GO:0046872">
    <property type="term" value="F:metal ion binding"/>
    <property type="evidence" value="ECO:0007669"/>
    <property type="project" value="UniProtKB-KW"/>
</dbReference>
<evidence type="ECO:0000256" key="5">
    <source>
        <dbReference type="SAM" id="MobiDB-lite"/>
    </source>
</evidence>